<proteinExistence type="predicted"/>
<protein>
    <submittedName>
        <fullName evidence="1">Integrase</fullName>
    </submittedName>
</protein>
<reference evidence="2" key="1">
    <citation type="journal article" date="2019" name="Int. J. Syst. Evol. Microbiol.">
        <title>The Global Catalogue of Microorganisms (GCM) 10K type strain sequencing project: providing services to taxonomists for standard genome sequencing and annotation.</title>
        <authorList>
            <consortium name="The Broad Institute Genomics Platform"/>
            <consortium name="The Broad Institute Genome Sequencing Center for Infectious Disease"/>
            <person name="Wu L."/>
            <person name="Ma J."/>
        </authorList>
    </citation>
    <scope>NUCLEOTIDE SEQUENCE [LARGE SCALE GENOMIC DNA]</scope>
    <source>
        <strain evidence="2">CCUG 61948</strain>
    </source>
</reference>
<sequence>MEKSFAVNGKATSTLRNYLRCLAHLAIYYKCSPEALNEEQINDYPYHCRNLHKTPSESFFKHTIYGLRAAYKVLGMDKKRIRLPQIKRQKDLPVVLNKREVRELLKA</sequence>
<evidence type="ECO:0000313" key="2">
    <source>
        <dbReference type="Proteomes" id="UP001597012"/>
    </source>
</evidence>
<accession>A0ABW3B7N1</accession>
<feature type="non-terminal residue" evidence="1">
    <location>
        <position position="107"/>
    </location>
</feature>
<gene>
    <name evidence="1" type="ORF">ACFQZJ_17165</name>
</gene>
<dbReference type="EMBL" id="JBHTHY010000016">
    <property type="protein sequence ID" value="MFD0799208.1"/>
    <property type="molecule type" value="Genomic_DNA"/>
</dbReference>
<comment type="caution">
    <text evidence="1">The sequence shown here is derived from an EMBL/GenBank/DDBJ whole genome shotgun (WGS) entry which is preliminary data.</text>
</comment>
<organism evidence="1 2">
    <name type="scientific">Maribacter chungangensis</name>
    <dbReference type="NCBI Taxonomy" id="1069117"/>
    <lineage>
        <taxon>Bacteria</taxon>
        <taxon>Pseudomonadati</taxon>
        <taxon>Bacteroidota</taxon>
        <taxon>Flavobacteriia</taxon>
        <taxon>Flavobacteriales</taxon>
        <taxon>Flavobacteriaceae</taxon>
        <taxon>Maribacter</taxon>
    </lineage>
</organism>
<evidence type="ECO:0000313" key="1">
    <source>
        <dbReference type="EMBL" id="MFD0799208.1"/>
    </source>
</evidence>
<keyword evidence="2" id="KW-1185">Reference proteome</keyword>
<name>A0ABW3B7N1_9FLAO</name>
<dbReference type="Proteomes" id="UP001597012">
    <property type="component" value="Unassembled WGS sequence"/>
</dbReference>